<dbReference type="EMBL" id="SDAM02000032">
    <property type="protein sequence ID" value="KAH6835802.1"/>
    <property type="molecule type" value="Genomic_DNA"/>
</dbReference>
<name>A0AAD4JL49_PERFH</name>
<dbReference type="Proteomes" id="UP001190926">
    <property type="component" value="Unassembled WGS sequence"/>
</dbReference>
<dbReference type="AlphaFoldDB" id="A0AAD4JL49"/>
<accession>A0AAD4JL49</accession>
<keyword evidence="2" id="KW-1185">Reference proteome</keyword>
<dbReference type="PANTHER" id="PTHR47600:SF1">
    <property type="entry name" value="NUCLEIC ACID-BINDING, OB-FOLD-LIKE PROTEIN"/>
    <property type="match status" value="1"/>
</dbReference>
<comment type="caution">
    <text evidence="1">The sequence shown here is derived from an EMBL/GenBank/DDBJ whole genome shotgun (WGS) entry which is preliminary data.</text>
</comment>
<proteinExistence type="predicted"/>
<evidence type="ECO:0000313" key="2">
    <source>
        <dbReference type="Proteomes" id="UP001190926"/>
    </source>
</evidence>
<sequence>MRIRGFDTILNYPFPICLDRGRTITTAKIHNPFFLKRTLKDITSWWSTALRFFVSSLDREDDDWARAEELVNTGEREEVELISASTKGFVASFGSLIGFLPYRNLAARMKSDLRTRDFNGFRKPGERCVPAAGEELKSGTPAVTRPQRPLAVPMMALSGRWMPAAAGIKAA</sequence>
<dbReference type="PANTHER" id="PTHR47600">
    <property type="entry name" value="NUCLEIC ACID-BINDING, OB-FOLD-LIKE PROTEIN"/>
    <property type="match status" value="1"/>
</dbReference>
<reference evidence="1 2" key="1">
    <citation type="journal article" date="2021" name="Nat. Commun.">
        <title>Incipient diploidization of the medicinal plant Perilla within 10,000 years.</title>
        <authorList>
            <person name="Zhang Y."/>
            <person name="Shen Q."/>
            <person name="Leng L."/>
            <person name="Zhang D."/>
            <person name="Chen S."/>
            <person name="Shi Y."/>
            <person name="Ning Z."/>
            <person name="Chen S."/>
        </authorList>
    </citation>
    <scope>NUCLEOTIDE SEQUENCE [LARGE SCALE GENOMIC DNA]</scope>
    <source>
        <strain evidence="2">cv. PC099</strain>
    </source>
</reference>
<protein>
    <submittedName>
        <fullName evidence="1">Nucleic acid-binding</fullName>
    </submittedName>
</protein>
<gene>
    <name evidence="1" type="ORF">C2S53_006557</name>
</gene>
<organism evidence="1 2">
    <name type="scientific">Perilla frutescens var. hirtella</name>
    <name type="common">Perilla citriodora</name>
    <name type="synonym">Perilla setoyensis</name>
    <dbReference type="NCBI Taxonomy" id="608512"/>
    <lineage>
        <taxon>Eukaryota</taxon>
        <taxon>Viridiplantae</taxon>
        <taxon>Streptophyta</taxon>
        <taxon>Embryophyta</taxon>
        <taxon>Tracheophyta</taxon>
        <taxon>Spermatophyta</taxon>
        <taxon>Magnoliopsida</taxon>
        <taxon>eudicotyledons</taxon>
        <taxon>Gunneridae</taxon>
        <taxon>Pentapetalae</taxon>
        <taxon>asterids</taxon>
        <taxon>lamiids</taxon>
        <taxon>Lamiales</taxon>
        <taxon>Lamiaceae</taxon>
        <taxon>Nepetoideae</taxon>
        <taxon>Elsholtzieae</taxon>
        <taxon>Perilla</taxon>
    </lineage>
</organism>
<evidence type="ECO:0000313" key="1">
    <source>
        <dbReference type="EMBL" id="KAH6835802.1"/>
    </source>
</evidence>